<feature type="region of interest" description="Disordered" evidence="1">
    <location>
        <begin position="26"/>
        <end position="63"/>
    </location>
</feature>
<dbReference type="Pfam" id="PF01547">
    <property type="entry name" value="SBP_bac_1"/>
    <property type="match status" value="1"/>
</dbReference>
<proteinExistence type="predicted"/>
<dbReference type="SUPFAM" id="SSF53850">
    <property type="entry name" value="Periplasmic binding protein-like II"/>
    <property type="match status" value="1"/>
</dbReference>
<feature type="signal peptide" evidence="2">
    <location>
        <begin position="1"/>
        <end position="21"/>
    </location>
</feature>
<name>A0AA43RK31_9LACT</name>
<dbReference type="EMBL" id="JAUNQW010000003">
    <property type="protein sequence ID" value="MDO5456956.1"/>
    <property type="molecule type" value="Genomic_DNA"/>
</dbReference>
<keyword evidence="2" id="KW-0732">Signal</keyword>
<gene>
    <name evidence="3" type="ORF">Q4F26_01290</name>
</gene>
<feature type="compositionally biased region" description="Acidic residues" evidence="1">
    <location>
        <begin position="33"/>
        <end position="55"/>
    </location>
</feature>
<evidence type="ECO:0000313" key="4">
    <source>
        <dbReference type="Proteomes" id="UP001171751"/>
    </source>
</evidence>
<comment type="caution">
    <text evidence="3">The sequence shown here is derived from an EMBL/GenBank/DDBJ whole genome shotgun (WGS) entry which is preliminary data.</text>
</comment>
<protein>
    <submittedName>
        <fullName evidence="3">Extracellular solute-binding protein</fullName>
    </submittedName>
</protein>
<dbReference type="Gene3D" id="3.40.190.10">
    <property type="entry name" value="Periplasmic binding protein-like II"/>
    <property type="match status" value="2"/>
</dbReference>
<dbReference type="InterPro" id="IPR050490">
    <property type="entry name" value="Bact_solute-bd_prot1"/>
</dbReference>
<feature type="chain" id="PRO_5041470411" evidence="2">
    <location>
        <begin position="22"/>
        <end position="445"/>
    </location>
</feature>
<dbReference type="InterPro" id="IPR006059">
    <property type="entry name" value="SBP"/>
</dbReference>
<dbReference type="Proteomes" id="UP001171751">
    <property type="component" value="Unassembled WGS sequence"/>
</dbReference>
<dbReference type="PANTHER" id="PTHR43649:SF12">
    <property type="entry name" value="DIACETYLCHITOBIOSE BINDING PROTEIN DASA"/>
    <property type="match status" value="1"/>
</dbReference>
<organism evidence="3 4">
    <name type="scientific">Atopococcus tabaci</name>
    <dbReference type="NCBI Taxonomy" id="269774"/>
    <lineage>
        <taxon>Bacteria</taxon>
        <taxon>Bacillati</taxon>
        <taxon>Bacillota</taxon>
        <taxon>Bacilli</taxon>
        <taxon>Lactobacillales</taxon>
        <taxon>Carnobacteriaceae</taxon>
        <taxon>Atopococcus</taxon>
    </lineage>
</organism>
<keyword evidence="4" id="KW-1185">Reference proteome</keyword>
<dbReference type="PANTHER" id="PTHR43649">
    <property type="entry name" value="ARABINOSE-BINDING PROTEIN-RELATED"/>
    <property type="match status" value="1"/>
</dbReference>
<dbReference type="AlphaFoldDB" id="A0AA43RK31"/>
<reference evidence="3" key="1">
    <citation type="submission" date="2023-07" db="EMBL/GenBank/DDBJ databases">
        <title>Between Cages and Wild: Unraveling the Impact of Captivity on Animal Microbiomes and Antimicrobial Resistance.</title>
        <authorList>
            <person name="Schmartz G.P."/>
            <person name="Rehner J."/>
            <person name="Schuff M.J."/>
            <person name="Becker S.L."/>
            <person name="Kravczyk M."/>
            <person name="Gurevich A."/>
            <person name="Francke R."/>
            <person name="Mueller R."/>
            <person name="Keller V."/>
            <person name="Keller A."/>
        </authorList>
    </citation>
    <scope>NUCLEOTIDE SEQUENCE</scope>
    <source>
        <strain evidence="3">S39M_St_73</strain>
    </source>
</reference>
<dbReference type="PROSITE" id="PS51257">
    <property type="entry name" value="PROKAR_LIPOPROTEIN"/>
    <property type="match status" value="1"/>
</dbReference>
<evidence type="ECO:0000313" key="3">
    <source>
        <dbReference type="EMBL" id="MDO5456956.1"/>
    </source>
</evidence>
<accession>A0AA43RK31</accession>
<evidence type="ECO:0000256" key="2">
    <source>
        <dbReference type="SAM" id="SignalP"/>
    </source>
</evidence>
<sequence>MKLMKRMLALFLGLFLLIGLAACGQPSTTESDSSSEDETTEETSDTEEETDEASSEGETVSFMIPDWGAPSDELLAEFEESSGITVDLQPTSWDDIHNKVTTAAAGGNAAADVFEVDWAWMGEFTDAGWLEPLDISQETIDDMPTLETFEKDGDYYAVPYANDFRIAFYNEAMFDEAGIEGFPQTWDQLIADSEAIKEAGVVDYPVSIPSGAEENSTTTFLWLTMTRSGQTFNEDGTLDEDATADALALYEELYAKDLVDPALTNASGMDAYFKITLGEASAMIGPSSFVNRIESEEDSQVVGEVQPGQLPGIDALAENTVPFTEAVGVSAQSENKEAASELVKWYTSSETQEKLHEELSQNPPRISLLEKLNEEGKMGEHGEVFLDMSQRVESPFPNGVPSYYTQMSTVIFNTVNELVTGNLTAEEATDQMVTEVNAIVEAEAE</sequence>
<evidence type="ECO:0000256" key="1">
    <source>
        <dbReference type="SAM" id="MobiDB-lite"/>
    </source>
</evidence>